<name>A0A850VHF9_9CORV</name>
<dbReference type="Gene3D" id="3.30.70.270">
    <property type="match status" value="2"/>
</dbReference>
<dbReference type="PANTHER" id="PTHR41694:SF3">
    <property type="entry name" value="RNA-DIRECTED DNA POLYMERASE-RELATED"/>
    <property type="match status" value="1"/>
</dbReference>
<evidence type="ECO:0000313" key="10">
    <source>
        <dbReference type="EMBL" id="NWH41444.1"/>
    </source>
</evidence>
<dbReference type="Pfam" id="PF06817">
    <property type="entry name" value="RVT_thumb"/>
    <property type="match status" value="1"/>
</dbReference>
<comment type="similarity">
    <text evidence="1">Belongs to the beta type-B retroviral polymerase family. HERV class-II K(HML-2) pol subfamily.</text>
</comment>
<gene>
    <name evidence="10" type="primary">Ervk18_1</name>
    <name evidence="10" type="ORF">CHLHAR_R09810</name>
</gene>
<organism evidence="10 11">
    <name type="scientific">Chloropsis hardwickii</name>
    <dbReference type="NCBI Taxonomy" id="667144"/>
    <lineage>
        <taxon>Eukaryota</taxon>
        <taxon>Metazoa</taxon>
        <taxon>Chordata</taxon>
        <taxon>Craniata</taxon>
        <taxon>Vertebrata</taxon>
        <taxon>Euteleostomi</taxon>
        <taxon>Archelosauria</taxon>
        <taxon>Archosauria</taxon>
        <taxon>Dinosauria</taxon>
        <taxon>Saurischia</taxon>
        <taxon>Theropoda</taxon>
        <taxon>Coelurosauria</taxon>
        <taxon>Aves</taxon>
        <taxon>Neognathae</taxon>
        <taxon>Neoaves</taxon>
        <taxon>Telluraves</taxon>
        <taxon>Australaves</taxon>
        <taxon>Passeriformes</taxon>
        <taxon>Corvoidea</taxon>
        <taxon>Irenidae</taxon>
        <taxon>Chloropsis</taxon>
    </lineage>
</organism>
<dbReference type="PROSITE" id="PS50878">
    <property type="entry name" value="RT_POL"/>
    <property type="match status" value="1"/>
</dbReference>
<dbReference type="GO" id="GO:0003964">
    <property type="term" value="F:RNA-directed DNA polymerase activity"/>
    <property type="evidence" value="ECO:0007669"/>
    <property type="project" value="UniProtKB-KW"/>
</dbReference>
<feature type="non-terminal residue" evidence="10">
    <location>
        <position position="318"/>
    </location>
</feature>
<dbReference type="InterPro" id="IPR043128">
    <property type="entry name" value="Rev_trsase/Diguanyl_cyclase"/>
</dbReference>
<dbReference type="GO" id="GO:0004523">
    <property type="term" value="F:RNA-DNA hybrid ribonuclease activity"/>
    <property type="evidence" value="ECO:0007669"/>
    <property type="project" value="UniProtKB-EC"/>
</dbReference>
<dbReference type="InterPro" id="IPR000477">
    <property type="entry name" value="RT_dom"/>
</dbReference>
<reference evidence="10" key="1">
    <citation type="submission" date="2019-10" db="EMBL/GenBank/DDBJ databases">
        <title>Bird 10,000 Genomes (B10K) Project - Family phase.</title>
        <authorList>
            <person name="Zhang G."/>
        </authorList>
    </citation>
    <scope>NUCLEOTIDE SEQUENCE</scope>
    <source>
        <strain evidence="10">B10K-IZ-033-78</strain>
        <tissue evidence="10">Muscle</tissue>
    </source>
</reference>
<dbReference type="Gene3D" id="3.10.10.10">
    <property type="entry name" value="HIV Type 1 Reverse Transcriptase, subunit A, domain 1"/>
    <property type="match status" value="1"/>
</dbReference>
<feature type="domain" description="Reverse transcriptase" evidence="9">
    <location>
        <begin position="1"/>
        <end position="110"/>
    </location>
</feature>
<dbReference type="Pfam" id="PF00078">
    <property type="entry name" value="RVT_1"/>
    <property type="match status" value="1"/>
</dbReference>
<protein>
    <recommendedName>
        <fullName evidence="2">ribonuclease H</fullName>
        <ecNumber evidence="2">3.1.26.4</ecNumber>
    </recommendedName>
</protein>
<keyword evidence="6" id="KW-0255">Endonuclease</keyword>
<accession>A0A850VHF9</accession>
<dbReference type="AlphaFoldDB" id="A0A850VHF9"/>
<sequence length="318" mass="36273">DAPRFAFSIPAENKKEPKLWYQWRVLPQGMKNSPTICQWYVASLLSPVRDTHPQAIIYHYMDNILVCAPTHKLLQHALHDTTEALKTAGFELQESKVQRTPPWKYLSLQIDQQTIRPQKVTIDAKIQTLNDVQHLCGAINWVRPLLGLTNEDLDPLFDLLKGGNDLTAPRSLTPEVKQALEKVSRAISSRQVLRRDPDLPFSFIILGESEPPRPHFSGTDSGDSLLIIEWVFLGRHRPKIITAPQEMIAALIVKGRFRIWEMTGWDFACIHIPTKFDFGPLTNAWVDRLLETNEALQLALDSYAGEISIHKPPHKLFQ</sequence>
<keyword evidence="4" id="KW-0548">Nucleotidyltransferase</keyword>
<evidence type="ECO:0000256" key="5">
    <source>
        <dbReference type="ARBA" id="ARBA00022722"/>
    </source>
</evidence>
<dbReference type="GO" id="GO:0035613">
    <property type="term" value="F:RNA stem-loop binding"/>
    <property type="evidence" value="ECO:0007669"/>
    <property type="project" value="TreeGrafter"/>
</dbReference>
<keyword evidence="3" id="KW-0808">Transferase</keyword>
<dbReference type="OrthoDB" id="6773263at2759"/>
<evidence type="ECO:0000256" key="8">
    <source>
        <dbReference type="ARBA" id="ARBA00022918"/>
    </source>
</evidence>
<dbReference type="EC" id="3.1.26.4" evidence="2"/>
<dbReference type="EMBL" id="WEIW01004009">
    <property type="protein sequence ID" value="NWH41444.1"/>
    <property type="molecule type" value="Genomic_DNA"/>
</dbReference>
<evidence type="ECO:0000259" key="9">
    <source>
        <dbReference type="PROSITE" id="PS50878"/>
    </source>
</evidence>
<evidence type="ECO:0000256" key="4">
    <source>
        <dbReference type="ARBA" id="ARBA00022695"/>
    </source>
</evidence>
<evidence type="ECO:0000256" key="6">
    <source>
        <dbReference type="ARBA" id="ARBA00022759"/>
    </source>
</evidence>
<proteinExistence type="inferred from homology"/>
<keyword evidence="8" id="KW-0695">RNA-directed DNA polymerase</keyword>
<evidence type="ECO:0000256" key="7">
    <source>
        <dbReference type="ARBA" id="ARBA00022801"/>
    </source>
</evidence>
<keyword evidence="7" id="KW-0378">Hydrolase</keyword>
<evidence type="ECO:0000313" key="11">
    <source>
        <dbReference type="Proteomes" id="UP000640999"/>
    </source>
</evidence>
<evidence type="ECO:0000256" key="3">
    <source>
        <dbReference type="ARBA" id="ARBA00022679"/>
    </source>
</evidence>
<dbReference type="SUPFAM" id="SSF56672">
    <property type="entry name" value="DNA/RNA polymerases"/>
    <property type="match status" value="1"/>
</dbReference>
<dbReference type="Proteomes" id="UP000640999">
    <property type="component" value="Unassembled WGS sequence"/>
</dbReference>
<evidence type="ECO:0000256" key="1">
    <source>
        <dbReference type="ARBA" id="ARBA00010879"/>
    </source>
</evidence>
<dbReference type="InterPro" id="IPR043502">
    <property type="entry name" value="DNA/RNA_pol_sf"/>
</dbReference>
<keyword evidence="11" id="KW-1185">Reference proteome</keyword>
<feature type="non-terminal residue" evidence="10">
    <location>
        <position position="1"/>
    </location>
</feature>
<evidence type="ECO:0000256" key="2">
    <source>
        <dbReference type="ARBA" id="ARBA00012180"/>
    </source>
</evidence>
<dbReference type="InterPro" id="IPR010661">
    <property type="entry name" value="RVT_thumb"/>
</dbReference>
<dbReference type="PANTHER" id="PTHR41694">
    <property type="entry name" value="ENDOGENOUS RETROVIRUS GROUP K MEMBER POL PROTEIN"/>
    <property type="match status" value="1"/>
</dbReference>
<keyword evidence="5" id="KW-0540">Nuclease</keyword>
<comment type="caution">
    <text evidence="10">The sequence shown here is derived from an EMBL/GenBank/DDBJ whole genome shotgun (WGS) entry which is preliminary data.</text>
</comment>